<evidence type="ECO:0000313" key="1">
    <source>
        <dbReference type="EMBL" id="RDD65516.1"/>
    </source>
</evidence>
<dbReference type="AlphaFoldDB" id="A0A369TRB6"/>
<gene>
    <name evidence="1" type="ORF">DU478_15235</name>
</gene>
<name>A0A369TRB6_9RHOB</name>
<evidence type="ECO:0000313" key="2">
    <source>
        <dbReference type="Proteomes" id="UP000253977"/>
    </source>
</evidence>
<sequence>GWLALVQGLGGWPAVAGLAAATCAGLWLGVSPPAALDAVWPTDPALTSVDPLGGYDLAMLGG</sequence>
<proteinExistence type="predicted"/>
<accession>A0A369TRB6</accession>
<reference evidence="1 2" key="1">
    <citation type="submission" date="2018-07" db="EMBL/GenBank/DDBJ databases">
        <title>Thalassococcus profundi sp. nov., a marine bacterium isolated from deep seawater of Okinawa Trough.</title>
        <authorList>
            <person name="Yu M."/>
        </authorList>
    </citation>
    <scope>NUCLEOTIDE SEQUENCE [LARGE SCALE GENOMIC DNA]</scope>
    <source>
        <strain evidence="1 2">WRAS1</strain>
    </source>
</reference>
<dbReference type="Proteomes" id="UP000253977">
    <property type="component" value="Unassembled WGS sequence"/>
</dbReference>
<organism evidence="1 2">
    <name type="scientific">Thalassococcus profundi</name>
    <dbReference type="NCBI Taxonomy" id="2282382"/>
    <lineage>
        <taxon>Bacteria</taxon>
        <taxon>Pseudomonadati</taxon>
        <taxon>Pseudomonadota</taxon>
        <taxon>Alphaproteobacteria</taxon>
        <taxon>Rhodobacterales</taxon>
        <taxon>Roseobacteraceae</taxon>
        <taxon>Thalassococcus</taxon>
    </lineage>
</organism>
<keyword evidence="2" id="KW-1185">Reference proteome</keyword>
<feature type="non-terminal residue" evidence="1">
    <location>
        <position position="1"/>
    </location>
</feature>
<comment type="caution">
    <text evidence="1">The sequence shown here is derived from an EMBL/GenBank/DDBJ whole genome shotgun (WGS) entry which is preliminary data.</text>
</comment>
<dbReference type="EMBL" id="QPMK01000012">
    <property type="protein sequence ID" value="RDD65516.1"/>
    <property type="molecule type" value="Genomic_DNA"/>
</dbReference>
<protein>
    <submittedName>
        <fullName evidence="1">Uncharacterized protein</fullName>
    </submittedName>
</protein>